<dbReference type="OrthoDB" id="261831at2759"/>
<gene>
    <name evidence="12" type="ORF">T440DRAFT_198933</name>
</gene>
<dbReference type="GO" id="GO:0015031">
    <property type="term" value="P:protein transport"/>
    <property type="evidence" value="ECO:0007669"/>
    <property type="project" value="UniProtKB-KW"/>
</dbReference>
<dbReference type="PANTHER" id="PTHR12791">
    <property type="entry name" value="GOLGI SNARE BET1-RELATED"/>
    <property type="match status" value="1"/>
</dbReference>
<dbReference type="GO" id="GO:0000139">
    <property type="term" value="C:Golgi membrane"/>
    <property type="evidence" value="ECO:0007669"/>
    <property type="project" value="UniProtKB-SubCell"/>
</dbReference>
<keyword evidence="4" id="KW-0653">Protein transport</keyword>
<evidence type="ECO:0000256" key="8">
    <source>
        <dbReference type="ARBA" id="ARBA00046280"/>
    </source>
</evidence>
<feature type="compositionally biased region" description="Gly residues" evidence="9">
    <location>
        <begin position="106"/>
        <end position="116"/>
    </location>
</feature>
<feature type="region of interest" description="Disordered" evidence="9">
    <location>
        <begin position="106"/>
        <end position="131"/>
    </location>
</feature>
<dbReference type="InterPro" id="IPR039899">
    <property type="entry name" value="BET1_SNARE"/>
</dbReference>
<name>A0A6A7BKG6_9PLEO</name>
<sequence length="229" mass="24446">MHPSRKEQITNKVSLFTRFGRTDARDDLFSTYNRSASPSKTKSKTARSPYSAGAGYGYTSPGADRASFGAYSGASTSSNGGGGLYPGGNSGGGGYGVGGGSTYGGNGSGIGRSGGDGVEERFRSATPNSRGQYSSAVLDELESQNDEQVGVLTSKVKMLKDLTHLIGDEIRDSTTLAEKMNDQFENSRNKIKGTMNRMLRMAQKTGVGWKVWVGFFAAVILLFWWVWLG</sequence>
<protein>
    <recommendedName>
        <fullName evidence="11">t-SNARE coiled-coil homology domain-containing protein</fullName>
    </recommendedName>
</protein>
<evidence type="ECO:0000256" key="9">
    <source>
        <dbReference type="SAM" id="MobiDB-lite"/>
    </source>
</evidence>
<evidence type="ECO:0000256" key="2">
    <source>
        <dbReference type="ARBA" id="ARBA00022448"/>
    </source>
</evidence>
<keyword evidence="7 10" id="KW-0472">Membrane</keyword>
<evidence type="ECO:0000256" key="3">
    <source>
        <dbReference type="ARBA" id="ARBA00022692"/>
    </source>
</evidence>
<dbReference type="EMBL" id="MU006291">
    <property type="protein sequence ID" value="KAF2854955.1"/>
    <property type="molecule type" value="Genomic_DNA"/>
</dbReference>
<organism evidence="12 13">
    <name type="scientific">Plenodomus tracheiphilus IPT5</name>
    <dbReference type="NCBI Taxonomy" id="1408161"/>
    <lineage>
        <taxon>Eukaryota</taxon>
        <taxon>Fungi</taxon>
        <taxon>Dikarya</taxon>
        <taxon>Ascomycota</taxon>
        <taxon>Pezizomycotina</taxon>
        <taxon>Dothideomycetes</taxon>
        <taxon>Pleosporomycetidae</taxon>
        <taxon>Pleosporales</taxon>
        <taxon>Pleosporineae</taxon>
        <taxon>Leptosphaeriaceae</taxon>
        <taxon>Plenodomus</taxon>
    </lineage>
</organism>
<keyword evidence="3 10" id="KW-0812">Transmembrane</keyword>
<evidence type="ECO:0000313" key="12">
    <source>
        <dbReference type="EMBL" id="KAF2854955.1"/>
    </source>
</evidence>
<feature type="region of interest" description="Disordered" evidence="9">
    <location>
        <begin position="27"/>
        <end position="52"/>
    </location>
</feature>
<evidence type="ECO:0000256" key="10">
    <source>
        <dbReference type="SAM" id="Phobius"/>
    </source>
</evidence>
<dbReference type="CDD" id="cd15853">
    <property type="entry name" value="SNARE_Bet1"/>
    <property type="match status" value="1"/>
</dbReference>
<dbReference type="InterPro" id="IPR000727">
    <property type="entry name" value="T_SNARE_dom"/>
</dbReference>
<evidence type="ECO:0000256" key="7">
    <source>
        <dbReference type="ARBA" id="ARBA00023136"/>
    </source>
</evidence>
<evidence type="ECO:0000259" key="11">
    <source>
        <dbReference type="PROSITE" id="PS50192"/>
    </source>
</evidence>
<keyword evidence="5 10" id="KW-1133">Transmembrane helix</keyword>
<dbReference type="PROSITE" id="PS50192">
    <property type="entry name" value="T_SNARE"/>
    <property type="match status" value="1"/>
</dbReference>
<dbReference type="AlphaFoldDB" id="A0A6A7BKG6"/>
<reference evidence="12" key="1">
    <citation type="submission" date="2020-01" db="EMBL/GenBank/DDBJ databases">
        <authorList>
            <consortium name="DOE Joint Genome Institute"/>
            <person name="Haridas S."/>
            <person name="Albert R."/>
            <person name="Binder M."/>
            <person name="Bloem J."/>
            <person name="Labutti K."/>
            <person name="Salamov A."/>
            <person name="Andreopoulos B."/>
            <person name="Baker S.E."/>
            <person name="Barry K."/>
            <person name="Bills G."/>
            <person name="Bluhm B.H."/>
            <person name="Cannon C."/>
            <person name="Castanera R."/>
            <person name="Culley D.E."/>
            <person name="Daum C."/>
            <person name="Ezra D."/>
            <person name="Gonzalez J.B."/>
            <person name="Henrissat B."/>
            <person name="Kuo A."/>
            <person name="Liang C."/>
            <person name="Lipzen A."/>
            <person name="Lutzoni F."/>
            <person name="Magnuson J."/>
            <person name="Mondo S."/>
            <person name="Nolan M."/>
            <person name="Ohm R."/>
            <person name="Pangilinan J."/>
            <person name="Park H.-J."/>
            <person name="Ramirez L."/>
            <person name="Alfaro M."/>
            <person name="Sun H."/>
            <person name="Tritt A."/>
            <person name="Yoshinaga Y."/>
            <person name="Zwiers L.-H."/>
            <person name="Turgeon B.G."/>
            <person name="Goodwin S.B."/>
            <person name="Spatafora J.W."/>
            <person name="Crous P.W."/>
            <person name="Grigoriev I.V."/>
        </authorList>
    </citation>
    <scope>NUCLEOTIDE SEQUENCE</scope>
    <source>
        <strain evidence="12">IPT5</strain>
    </source>
</reference>
<dbReference type="FunFam" id="1.20.5.110:FF:000057">
    <property type="entry name" value="SNARE complex subunit (Bet1), putative"/>
    <property type="match status" value="1"/>
</dbReference>
<evidence type="ECO:0000256" key="4">
    <source>
        <dbReference type="ARBA" id="ARBA00022927"/>
    </source>
</evidence>
<dbReference type="Gene3D" id="1.20.5.110">
    <property type="match status" value="1"/>
</dbReference>
<keyword evidence="6" id="KW-0333">Golgi apparatus</keyword>
<keyword evidence="2" id="KW-0813">Transport</keyword>
<evidence type="ECO:0000313" key="13">
    <source>
        <dbReference type="Proteomes" id="UP000799423"/>
    </source>
</evidence>
<evidence type="ECO:0000256" key="1">
    <source>
        <dbReference type="ARBA" id="ARBA00004394"/>
    </source>
</evidence>
<comment type="subcellular location">
    <subcellularLocation>
        <location evidence="8">Endomembrane system</location>
        <topology evidence="8">Single-pass type IV membrane protein</topology>
    </subcellularLocation>
    <subcellularLocation>
        <location evidence="1">Golgi apparatus membrane</location>
    </subcellularLocation>
</comment>
<accession>A0A6A7BKG6</accession>
<keyword evidence="13" id="KW-1185">Reference proteome</keyword>
<evidence type="ECO:0000256" key="5">
    <source>
        <dbReference type="ARBA" id="ARBA00022989"/>
    </source>
</evidence>
<proteinExistence type="predicted"/>
<feature type="transmembrane region" description="Helical" evidence="10">
    <location>
        <begin position="207"/>
        <end position="227"/>
    </location>
</feature>
<dbReference type="Proteomes" id="UP000799423">
    <property type="component" value="Unassembled WGS sequence"/>
</dbReference>
<evidence type="ECO:0000256" key="6">
    <source>
        <dbReference type="ARBA" id="ARBA00023034"/>
    </source>
</evidence>
<dbReference type="SUPFAM" id="SSF58038">
    <property type="entry name" value="SNARE fusion complex"/>
    <property type="match status" value="1"/>
</dbReference>
<feature type="domain" description="T-SNARE coiled-coil homology" evidence="11">
    <location>
        <begin position="139"/>
        <end position="201"/>
    </location>
</feature>